<dbReference type="InterPro" id="IPR050189">
    <property type="entry name" value="MFS_Efflux_Transporters"/>
</dbReference>
<organism evidence="8 9">
    <name type="scientific">Williamsia herbipolensis</name>
    <dbReference type="NCBI Taxonomy" id="1603258"/>
    <lineage>
        <taxon>Bacteria</taxon>
        <taxon>Bacillati</taxon>
        <taxon>Actinomycetota</taxon>
        <taxon>Actinomycetes</taxon>
        <taxon>Mycobacteriales</taxon>
        <taxon>Nocardiaceae</taxon>
        <taxon>Williamsia</taxon>
    </lineage>
</organism>
<keyword evidence="4 7" id="KW-1133">Transmembrane helix</keyword>
<dbReference type="Proteomes" id="UP001432128">
    <property type="component" value="Chromosome"/>
</dbReference>
<evidence type="ECO:0000256" key="2">
    <source>
        <dbReference type="ARBA" id="ARBA00022475"/>
    </source>
</evidence>
<keyword evidence="3 7" id="KW-0812">Transmembrane</keyword>
<dbReference type="RefSeq" id="WP_328858867.1">
    <property type="nucleotide sequence ID" value="NZ_CP108021.1"/>
</dbReference>
<evidence type="ECO:0000256" key="1">
    <source>
        <dbReference type="ARBA" id="ARBA00004651"/>
    </source>
</evidence>
<gene>
    <name evidence="8" type="ORF">OG579_09070</name>
</gene>
<dbReference type="Pfam" id="PF07690">
    <property type="entry name" value="MFS_1"/>
    <property type="match status" value="1"/>
</dbReference>
<feature type="region of interest" description="Disordered" evidence="6">
    <location>
        <begin position="374"/>
        <end position="409"/>
    </location>
</feature>
<evidence type="ECO:0000256" key="7">
    <source>
        <dbReference type="SAM" id="Phobius"/>
    </source>
</evidence>
<evidence type="ECO:0000256" key="6">
    <source>
        <dbReference type="SAM" id="MobiDB-lite"/>
    </source>
</evidence>
<keyword evidence="5 7" id="KW-0472">Membrane</keyword>
<dbReference type="InterPro" id="IPR011701">
    <property type="entry name" value="MFS"/>
</dbReference>
<evidence type="ECO:0000256" key="4">
    <source>
        <dbReference type="ARBA" id="ARBA00022989"/>
    </source>
</evidence>
<feature type="transmembrane region" description="Helical" evidence="7">
    <location>
        <begin position="231"/>
        <end position="251"/>
    </location>
</feature>
<evidence type="ECO:0000256" key="3">
    <source>
        <dbReference type="ARBA" id="ARBA00022692"/>
    </source>
</evidence>
<dbReference type="InterPro" id="IPR036259">
    <property type="entry name" value="MFS_trans_sf"/>
</dbReference>
<dbReference type="AlphaFoldDB" id="A0AAU4K756"/>
<dbReference type="GO" id="GO:0005886">
    <property type="term" value="C:plasma membrane"/>
    <property type="evidence" value="ECO:0007669"/>
    <property type="project" value="UniProtKB-SubCell"/>
</dbReference>
<feature type="transmembrane region" description="Helical" evidence="7">
    <location>
        <begin position="191"/>
        <end position="211"/>
    </location>
</feature>
<feature type="transmembrane region" description="Helical" evidence="7">
    <location>
        <begin position="88"/>
        <end position="112"/>
    </location>
</feature>
<dbReference type="GO" id="GO:0022857">
    <property type="term" value="F:transmembrane transporter activity"/>
    <property type="evidence" value="ECO:0007669"/>
    <property type="project" value="InterPro"/>
</dbReference>
<feature type="transmembrane region" description="Helical" evidence="7">
    <location>
        <begin position="36"/>
        <end position="58"/>
    </location>
</feature>
<accession>A0AAU4K756</accession>
<sequence>MLSGVAFIAATYGLVRLAYGLFLPDVQADIGMSSGVAGLVSSGSSLFYCVAAVAGLVLGGRGARGQVAVAAVSGVVGVWGMAAADGVAWFAVSAIVGSAGAGLASPALVTIVGRSVAPDRVSRAQSVVNAGTGPGVVGAGVLALVVLPEWRTAWWVVGAATAVIAVALLAADRGTGSAPTTVSTRMDSAWLRAHAAPAVAAVLMGAGSSAMWTYGRGVLVDAGVVGERGSVGAWVLLGVGATTVIATSGAMSRLAPRSAWTVTCGVLVVSVAALGVGREQIVTALVACACFGWGFTAATSALIAWSARIDRAGAAQGTALLFVSLVLGQAVGSAALGGMVGTLGYAAAFVLAAGLCAAAVVPAVLRQRAVPRDDVRSDSPRGAVRCDGARKRRTPPRRHRTRTGAFGFG</sequence>
<dbReference type="KEGG" id="whr:OG579_09070"/>
<reference evidence="8 9" key="1">
    <citation type="submission" date="2022-10" db="EMBL/GenBank/DDBJ databases">
        <title>The complete genomes of actinobacterial strains from the NBC collection.</title>
        <authorList>
            <person name="Joergensen T.S."/>
            <person name="Alvarez Arevalo M."/>
            <person name="Sterndorff E.B."/>
            <person name="Faurdal D."/>
            <person name="Vuksanovic O."/>
            <person name="Mourched A.-S."/>
            <person name="Charusanti P."/>
            <person name="Shaw S."/>
            <person name="Blin K."/>
            <person name="Weber T."/>
        </authorList>
    </citation>
    <scope>NUCLEOTIDE SEQUENCE [LARGE SCALE GENOMIC DNA]</scope>
    <source>
        <strain evidence="8 9">NBC_00319</strain>
    </source>
</reference>
<dbReference type="PANTHER" id="PTHR43124">
    <property type="entry name" value="PURINE EFFLUX PUMP PBUE"/>
    <property type="match status" value="1"/>
</dbReference>
<keyword evidence="9" id="KW-1185">Reference proteome</keyword>
<keyword evidence="2" id="KW-1003">Cell membrane</keyword>
<name>A0AAU4K756_9NOCA</name>
<protein>
    <submittedName>
        <fullName evidence="8">MFS transporter</fullName>
    </submittedName>
</protein>
<evidence type="ECO:0000313" key="9">
    <source>
        <dbReference type="Proteomes" id="UP001432128"/>
    </source>
</evidence>
<feature type="compositionally biased region" description="Basic residues" evidence="6">
    <location>
        <begin position="390"/>
        <end position="402"/>
    </location>
</feature>
<feature type="transmembrane region" description="Helical" evidence="7">
    <location>
        <begin position="258"/>
        <end position="276"/>
    </location>
</feature>
<dbReference type="EMBL" id="CP108021">
    <property type="protein sequence ID" value="WUM21895.1"/>
    <property type="molecule type" value="Genomic_DNA"/>
</dbReference>
<feature type="transmembrane region" description="Helical" evidence="7">
    <location>
        <begin position="124"/>
        <end position="147"/>
    </location>
</feature>
<dbReference type="PANTHER" id="PTHR43124:SF3">
    <property type="entry name" value="CHLORAMPHENICOL EFFLUX PUMP RV0191"/>
    <property type="match status" value="1"/>
</dbReference>
<feature type="transmembrane region" description="Helical" evidence="7">
    <location>
        <begin position="317"/>
        <end position="337"/>
    </location>
</feature>
<feature type="transmembrane region" description="Helical" evidence="7">
    <location>
        <begin position="343"/>
        <end position="365"/>
    </location>
</feature>
<feature type="transmembrane region" description="Helical" evidence="7">
    <location>
        <begin position="65"/>
        <end position="82"/>
    </location>
</feature>
<dbReference type="Gene3D" id="1.20.1250.20">
    <property type="entry name" value="MFS general substrate transporter like domains"/>
    <property type="match status" value="1"/>
</dbReference>
<dbReference type="SUPFAM" id="SSF103473">
    <property type="entry name" value="MFS general substrate transporter"/>
    <property type="match status" value="1"/>
</dbReference>
<evidence type="ECO:0000313" key="8">
    <source>
        <dbReference type="EMBL" id="WUM21895.1"/>
    </source>
</evidence>
<feature type="transmembrane region" description="Helical" evidence="7">
    <location>
        <begin position="153"/>
        <end position="171"/>
    </location>
</feature>
<comment type="subcellular location">
    <subcellularLocation>
        <location evidence="1">Cell membrane</location>
        <topology evidence="1">Multi-pass membrane protein</topology>
    </subcellularLocation>
</comment>
<proteinExistence type="predicted"/>
<feature type="transmembrane region" description="Helical" evidence="7">
    <location>
        <begin position="282"/>
        <end position="305"/>
    </location>
</feature>
<evidence type="ECO:0000256" key="5">
    <source>
        <dbReference type="ARBA" id="ARBA00023136"/>
    </source>
</evidence>